<accession>A0ACC8EKT6</accession>
<dbReference type="Proteomes" id="UP000250078">
    <property type="component" value="Unassembled WGS sequence"/>
</dbReference>
<name>A0ACC8EKT6_9PEZI</name>
<protein>
    <submittedName>
        <fullName evidence="1">Uncharacterized protein</fullName>
    </submittedName>
</protein>
<keyword evidence="2" id="KW-1185">Reference proteome</keyword>
<reference evidence="1 2" key="1">
    <citation type="journal article" date="2016" name="Nat. Commun.">
        <title>Ectomycorrhizal ecology is imprinted in the genome of the dominant symbiotic fungus Cenococcum geophilum.</title>
        <authorList>
            <consortium name="DOE Joint Genome Institute"/>
            <person name="Peter M."/>
            <person name="Kohler A."/>
            <person name="Ohm R.A."/>
            <person name="Kuo A."/>
            <person name="Krutzmann J."/>
            <person name="Morin E."/>
            <person name="Arend M."/>
            <person name="Barry K.W."/>
            <person name="Binder M."/>
            <person name="Choi C."/>
            <person name="Clum A."/>
            <person name="Copeland A."/>
            <person name="Grisel N."/>
            <person name="Haridas S."/>
            <person name="Kipfer T."/>
            <person name="LaButti K."/>
            <person name="Lindquist E."/>
            <person name="Lipzen A."/>
            <person name="Maire R."/>
            <person name="Meier B."/>
            <person name="Mihaltcheva S."/>
            <person name="Molinier V."/>
            <person name="Murat C."/>
            <person name="Poggeler S."/>
            <person name="Quandt C.A."/>
            <person name="Sperisen C."/>
            <person name="Tritt A."/>
            <person name="Tisserant E."/>
            <person name="Crous P.W."/>
            <person name="Henrissat B."/>
            <person name="Nehls U."/>
            <person name="Egli S."/>
            <person name="Spatafora J.W."/>
            <person name="Grigoriev I.V."/>
            <person name="Martin F.M."/>
        </authorList>
    </citation>
    <scope>NUCLEOTIDE SEQUENCE [LARGE SCALE GENOMIC DNA]</scope>
    <source>
        <strain evidence="1 2">1.58</strain>
    </source>
</reference>
<dbReference type="EMBL" id="KV748279">
    <property type="protein sequence ID" value="OCK86910.1"/>
    <property type="molecule type" value="Genomic_DNA"/>
</dbReference>
<sequence length="702" mass="77846">MAWSGPAAGTAPYQPPQYANGQPPYQQPPYSQQPQQYPQQPYGQQSPYGQQPYQQPPYGQSQYPQGAPPQQGQPPSQPPYQKRKGNPIITRYPPPPGYRGPAQNQGPPYGQNQYPPPQGGYQPPPQGGYQQGYQQPPNYQQNQGYQQPQSYPPQQGPYRPPPNYQQSGGYQQLPQNYQQGYPQPSYPPNQGGYQQPQGYQQPPQGYPPQQASYQGYPPQSGQPPQGPPDPNAPPYPQSGQPWQPPNQQPPYPPNDQYGPYGPQPPPSTQDPNATPIPTPAQPHTDQTTPIQGQPSSAVSMNPDPANGSKPGELYLAWDDWDFDFDGAIWPKGNEPIDPNLSLGVILWRPAKQVTRALPSTYAEAEEQALRPPAEKLGNGESVSIYFTLENSHEAFLNVRQTDDWPNVMDDPIFVEFPDINVELISLEDVVANRDRPDWSVEEVVQDREDREITDSNWNVMDNLEQALTSGQHSANEPESDARDKSDSPHAQPSAAKDQSQEDILAQLGVTGSPKPVFPTPGPAYMPPQPVEEPMKTPDKPPRPYGDKGPPRSNSYSGYRSSSYGQPPQRGYGSMPSHHSHPPLLPESENSPSHDPWKVDQPLNRANGHASYDGTRDSPARSEGSNRTLAGSDFEMENKTNATNGADKIGPPEPRLQRTESSASRKRSYDETDQEDGKLRQSDDYTPRLKRRQPQVAAAYSRR</sequence>
<organism evidence="1 2">
    <name type="scientific">Cenococcum geophilum 1.58</name>
    <dbReference type="NCBI Taxonomy" id="794803"/>
    <lineage>
        <taxon>Eukaryota</taxon>
        <taxon>Fungi</taxon>
        <taxon>Dikarya</taxon>
        <taxon>Ascomycota</taxon>
        <taxon>Pezizomycotina</taxon>
        <taxon>Dothideomycetes</taxon>
        <taxon>Pleosporomycetidae</taxon>
        <taxon>Gloniales</taxon>
        <taxon>Gloniaceae</taxon>
        <taxon>Cenococcum</taxon>
    </lineage>
</organism>
<evidence type="ECO:0000313" key="1">
    <source>
        <dbReference type="EMBL" id="OCK86910.1"/>
    </source>
</evidence>
<evidence type="ECO:0000313" key="2">
    <source>
        <dbReference type="Proteomes" id="UP000250078"/>
    </source>
</evidence>
<gene>
    <name evidence="1" type="ORF">K441DRAFT_21783</name>
</gene>
<proteinExistence type="predicted"/>